<reference evidence="1" key="1">
    <citation type="submission" date="2021-01" db="EMBL/GenBank/DDBJ databases">
        <authorList>
            <person name="Corre E."/>
            <person name="Pelletier E."/>
            <person name="Niang G."/>
            <person name="Scheremetjew M."/>
            <person name="Finn R."/>
            <person name="Kale V."/>
            <person name="Holt S."/>
            <person name="Cochrane G."/>
            <person name="Meng A."/>
            <person name="Brown T."/>
            <person name="Cohen L."/>
        </authorList>
    </citation>
    <scope>NUCLEOTIDE SEQUENCE</scope>
    <source>
        <strain evidence="1">SL-175</strain>
    </source>
</reference>
<accession>A0A7S0S7Q0</accession>
<name>A0A7S0S7Q0_9CHLO</name>
<proteinExistence type="predicted"/>
<sequence>MAAATPPGGMWEVRWRKVTKVLEYDQNMFEDCRDCECDEAMEASDEAAVKQARGNSNGTHDVLYPTEEGARAAALLRMQALRGQLKKTGGTAVTDGGDEHPAEDSGSFVDFTPFLREDHQHELGLPRNGLGLHFQRVFWGADPCEADNWNKCEVRVDVWVARRES</sequence>
<gene>
    <name evidence="1" type="ORF">MANT1106_LOCUS585</name>
</gene>
<organism evidence="1">
    <name type="scientific">Mantoniella antarctica</name>
    <dbReference type="NCBI Taxonomy" id="81844"/>
    <lineage>
        <taxon>Eukaryota</taxon>
        <taxon>Viridiplantae</taxon>
        <taxon>Chlorophyta</taxon>
        <taxon>Mamiellophyceae</taxon>
        <taxon>Mamiellales</taxon>
        <taxon>Mamiellaceae</taxon>
        <taxon>Mantoniella</taxon>
    </lineage>
</organism>
<protein>
    <submittedName>
        <fullName evidence="1">Uncharacterized protein</fullName>
    </submittedName>
</protein>
<evidence type="ECO:0000313" key="1">
    <source>
        <dbReference type="EMBL" id="CAD8697906.1"/>
    </source>
</evidence>
<dbReference type="AlphaFoldDB" id="A0A7S0S7Q0"/>
<dbReference type="EMBL" id="HBFC01001136">
    <property type="protein sequence ID" value="CAD8697906.1"/>
    <property type="molecule type" value="Transcribed_RNA"/>
</dbReference>